<feature type="region of interest" description="Disordered" evidence="1">
    <location>
        <begin position="15"/>
        <end position="41"/>
    </location>
</feature>
<dbReference type="AlphaFoldDB" id="A0A9N9CZY7"/>
<feature type="compositionally biased region" description="Low complexity" evidence="1">
    <location>
        <begin position="20"/>
        <end position="35"/>
    </location>
</feature>
<organism evidence="2 3">
    <name type="scientific">Cetraspora pellucida</name>
    <dbReference type="NCBI Taxonomy" id="1433469"/>
    <lineage>
        <taxon>Eukaryota</taxon>
        <taxon>Fungi</taxon>
        <taxon>Fungi incertae sedis</taxon>
        <taxon>Mucoromycota</taxon>
        <taxon>Glomeromycotina</taxon>
        <taxon>Glomeromycetes</taxon>
        <taxon>Diversisporales</taxon>
        <taxon>Gigasporaceae</taxon>
        <taxon>Cetraspora</taxon>
    </lineage>
</organism>
<dbReference type="Proteomes" id="UP000789759">
    <property type="component" value="Unassembled WGS sequence"/>
</dbReference>
<keyword evidence="3" id="KW-1185">Reference proteome</keyword>
<evidence type="ECO:0000256" key="1">
    <source>
        <dbReference type="SAM" id="MobiDB-lite"/>
    </source>
</evidence>
<evidence type="ECO:0000313" key="2">
    <source>
        <dbReference type="EMBL" id="CAG8620828.1"/>
    </source>
</evidence>
<gene>
    <name evidence="2" type="ORF">CPELLU_LOCUS7912</name>
</gene>
<dbReference type="OrthoDB" id="2425148at2759"/>
<name>A0A9N9CZY7_9GLOM</name>
<protein>
    <submittedName>
        <fullName evidence="2">20187_t:CDS:1</fullName>
    </submittedName>
</protein>
<evidence type="ECO:0000313" key="3">
    <source>
        <dbReference type="Proteomes" id="UP000789759"/>
    </source>
</evidence>
<reference evidence="2" key="1">
    <citation type="submission" date="2021-06" db="EMBL/GenBank/DDBJ databases">
        <authorList>
            <person name="Kallberg Y."/>
            <person name="Tangrot J."/>
            <person name="Rosling A."/>
        </authorList>
    </citation>
    <scope>NUCLEOTIDE SEQUENCE</scope>
    <source>
        <strain evidence="2">FL966</strain>
    </source>
</reference>
<feature type="non-terminal residue" evidence="2">
    <location>
        <position position="99"/>
    </location>
</feature>
<accession>A0A9N9CZY7</accession>
<comment type="caution">
    <text evidence="2">The sequence shown here is derived from an EMBL/GenBank/DDBJ whole genome shotgun (WGS) entry which is preliminary data.</text>
</comment>
<proteinExistence type="predicted"/>
<sequence length="99" mass="11187">MNGSDICDDFFEETSHKTSDNVSSVSSNSGATSTTFSDQSHITKKNKLNHLKFRWQYAKSSWLSNKQVKCGHKLIYDGGTGNMSSHLQIKHNLHKKQNK</sequence>
<dbReference type="EMBL" id="CAJVQA010005443">
    <property type="protein sequence ID" value="CAG8620828.1"/>
    <property type="molecule type" value="Genomic_DNA"/>
</dbReference>